<proteinExistence type="predicted"/>
<organism evidence="1">
    <name type="scientific">Thermodesulfobium narugense</name>
    <dbReference type="NCBI Taxonomy" id="184064"/>
    <lineage>
        <taxon>Bacteria</taxon>
        <taxon>Pseudomonadati</taxon>
        <taxon>Thermodesulfobiota</taxon>
        <taxon>Thermodesulfobiia</taxon>
        <taxon>Thermodesulfobiales</taxon>
        <taxon>Thermodesulfobiaceae</taxon>
        <taxon>Thermodesulfobium</taxon>
    </lineage>
</organism>
<evidence type="ECO:0000313" key="1">
    <source>
        <dbReference type="EMBL" id="HHI64959.1"/>
    </source>
</evidence>
<sequence>MKKLKGKNSEEKFLTKVLKIQKKLARKFPDIPEHDLHLIIRNLIKPKSWPRRFLLRKLRRGVYVP</sequence>
<dbReference type="AlphaFoldDB" id="A0A7C5KB03"/>
<protein>
    <submittedName>
        <fullName evidence="1">Uncharacterized protein</fullName>
    </submittedName>
</protein>
<comment type="caution">
    <text evidence="1">The sequence shown here is derived from an EMBL/GenBank/DDBJ whole genome shotgun (WGS) entry which is preliminary data.</text>
</comment>
<dbReference type="EMBL" id="DRUY01000009">
    <property type="protein sequence ID" value="HHI64959.1"/>
    <property type="molecule type" value="Genomic_DNA"/>
</dbReference>
<accession>A0A7C5KB03</accession>
<name>A0A7C5KB03_9BACT</name>
<gene>
    <name evidence="1" type="ORF">ENL70_00235</name>
</gene>
<reference evidence="1" key="1">
    <citation type="journal article" date="2020" name="mSystems">
        <title>Genome- and Community-Level Interaction Insights into Carbon Utilization and Element Cycling Functions of Hydrothermarchaeota in Hydrothermal Sediment.</title>
        <authorList>
            <person name="Zhou Z."/>
            <person name="Liu Y."/>
            <person name="Xu W."/>
            <person name="Pan J."/>
            <person name="Luo Z.H."/>
            <person name="Li M."/>
        </authorList>
    </citation>
    <scope>NUCLEOTIDE SEQUENCE [LARGE SCALE GENOMIC DNA]</scope>
    <source>
        <strain evidence="1">SpSt-1019</strain>
    </source>
</reference>